<feature type="signal peptide" evidence="1">
    <location>
        <begin position="1"/>
        <end position="26"/>
    </location>
</feature>
<sequence>MRRTALLTAAAATAASLLTATPSATAADSSVIFEYQSAWTTCLLGKPGLQVYANLTTQQPNVTVDVLMGTKVVRSATFAEAGWHAMEVPVTGHPIGATSLTNLRLLPRGWNTTSAVRVDGFQRRCDGWTSPQQYNAEPGGSIGYVQPTVTRTSAAGAKVYAAEGGELWVGSTGGHALDSGTLWHYQQLGADAPNAPLGLPTSSLWGIPGEWGPRHSESYITFQRGRIYERGRYGTHAMWGEIAKKWYALGYENSVLGFPFSSEVASPSGRGRMQYFGGGSILWSAATGAREVHGSIWALYDSMGADRSYLGLPKSDEYGISGGRRSDFQGGYITWTPAGGAVARRY</sequence>
<evidence type="ECO:0000313" key="2">
    <source>
        <dbReference type="EMBL" id="GAA4972831.1"/>
    </source>
</evidence>
<dbReference type="Pfam" id="PF08310">
    <property type="entry name" value="LGFP"/>
    <property type="match status" value="3"/>
</dbReference>
<keyword evidence="1" id="KW-0732">Signal</keyword>
<dbReference type="Proteomes" id="UP001501195">
    <property type="component" value="Unassembled WGS sequence"/>
</dbReference>
<dbReference type="InterPro" id="IPR013207">
    <property type="entry name" value="LGFP"/>
</dbReference>
<evidence type="ECO:0008006" key="4">
    <source>
        <dbReference type="Google" id="ProtNLM"/>
    </source>
</evidence>
<comment type="caution">
    <text evidence="2">The sequence shown here is derived from an EMBL/GenBank/DDBJ whole genome shotgun (WGS) entry which is preliminary data.</text>
</comment>
<feature type="chain" id="PRO_5047123035" description="LGFP repeat-containing protein" evidence="1">
    <location>
        <begin position="27"/>
        <end position="346"/>
    </location>
</feature>
<gene>
    <name evidence="2" type="ORF">GCM10023225_12930</name>
</gene>
<accession>A0ABP9HK21</accession>
<evidence type="ECO:0000256" key="1">
    <source>
        <dbReference type="SAM" id="SignalP"/>
    </source>
</evidence>
<keyword evidence="3" id="KW-1185">Reference proteome</keyword>
<dbReference type="EMBL" id="BAABIL010000168">
    <property type="protein sequence ID" value="GAA4972831.1"/>
    <property type="molecule type" value="Genomic_DNA"/>
</dbReference>
<protein>
    <recommendedName>
        <fullName evidence="4">LGFP repeat-containing protein</fullName>
    </recommendedName>
</protein>
<proteinExistence type="predicted"/>
<reference evidence="3" key="1">
    <citation type="journal article" date="2019" name="Int. J. Syst. Evol. Microbiol.">
        <title>The Global Catalogue of Microorganisms (GCM) 10K type strain sequencing project: providing services to taxonomists for standard genome sequencing and annotation.</title>
        <authorList>
            <consortium name="The Broad Institute Genomics Platform"/>
            <consortium name="The Broad Institute Genome Sequencing Center for Infectious Disease"/>
            <person name="Wu L."/>
            <person name="Ma J."/>
        </authorList>
    </citation>
    <scope>NUCLEOTIDE SEQUENCE [LARGE SCALE GENOMIC DNA]</scope>
    <source>
        <strain evidence="3">JCM 18126</strain>
    </source>
</reference>
<dbReference type="RefSeq" id="WP_345711594.1">
    <property type="nucleotide sequence ID" value="NZ_BAABIL010000168.1"/>
</dbReference>
<name>A0ABP9HK21_9ACTN</name>
<evidence type="ECO:0000313" key="3">
    <source>
        <dbReference type="Proteomes" id="UP001501195"/>
    </source>
</evidence>
<organism evidence="2 3">
    <name type="scientific">Kineococcus glutinatus</name>
    <dbReference type="NCBI Taxonomy" id="1070872"/>
    <lineage>
        <taxon>Bacteria</taxon>
        <taxon>Bacillati</taxon>
        <taxon>Actinomycetota</taxon>
        <taxon>Actinomycetes</taxon>
        <taxon>Kineosporiales</taxon>
        <taxon>Kineosporiaceae</taxon>
        <taxon>Kineococcus</taxon>
    </lineage>
</organism>